<feature type="compositionally biased region" description="Polar residues" evidence="1">
    <location>
        <begin position="47"/>
        <end position="56"/>
    </location>
</feature>
<proteinExistence type="predicted"/>
<dbReference type="OrthoDB" id="5582218at2759"/>
<keyword evidence="4" id="KW-1185">Reference proteome</keyword>
<sequence length="463" mass="53441">MSTILYNTNSSLIPKYQRNNLLKSNKVRSRSSLTNNQAQDKLHTSNKDASSNNLPIFNSPHEKNSVKYLQQLCRSIYSESLHQRINQLKPSPDLQINAFVALIFQNFVKSWYGVKIPTDDDEFITELFNLLQNMIQYLANRINDGSIDWEALLADDIPVIISKHIHGIRECKLNLSNNETTYTKYCKLTLFEEDKYPYIITDFLKKTIGNTDSMLQSSMLDSLFNVLLLNHIMDSIVEPYYVLDGINKVCSKLKAKKMDKLKKKAAQYRNTTLSFISIKDKFKRLLSYMTSSRITPTRSDMASFSNRYIFSLLTVDVLNLPLRKPLFFGLLRATQLIIRKSSAIESILRNVIIHPFTKSQSLTPEKVLASIRQLLFPTDTILGPRRIIPTTEEELEPIKVTTIGNMWEVCQLYRMDTLLGLEKVDMENFIETCCLEKRCNKILVWQILECLLAHLVEINVDDV</sequence>
<dbReference type="InParanoid" id="G0VBS0"/>
<feature type="compositionally biased region" description="Polar residues" evidence="1">
    <location>
        <begin position="30"/>
        <end position="39"/>
    </location>
</feature>
<evidence type="ECO:0000313" key="3">
    <source>
        <dbReference type="EMBL" id="CCC68396.1"/>
    </source>
</evidence>
<dbReference type="OMA" id="ICIRIKL"/>
<dbReference type="AlphaFoldDB" id="G0VBS0"/>
<organism evidence="3 4">
    <name type="scientific">Naumovozyma castellii</name>
    <name type="common">Yeast</name>
    <name type="synonym">Saccharomyces castellii</name>
    <dbReference type="NCBI Taxonomy" id="27288"/>
    <lineage>
        <taxon>Eukaryota</taxon>
        <taxon>Fungi</taxon>
        <taxon>Dikarya</taxon>
        <taxon>Ascomycota</taxon>
        <taxon>Saccharomycotina</taxon>
        <taxon>Saccharomycetes</taxon>
        <taxon>Saccharomycetales</taxon>
        <taxon>Saccharomycetaceae</taxon>
        <taxon>Naumovozyma</taxon>
    </lineage>
</organism>
<dbReference type="HOGENOM" id="CLU_038967_0_0_1"/>
<dbReference type="EMBL" id="HE576753">
    <property type="protein sequence ID" value="CCC68396.1"/>
    <property type="molecule type" value="Genomic_DNA"/>
</dbReference>
<dbReference type="GeneID" id="96901956"/>
<evidence type="ECO:0000313" key="4">
    <source>
        <dbReference type="Proteomes" id="UP000001640"/>
    </source>
</evidence>
<dbReference type="STRING" id="1064592.G0VBS0"/>
<protein>
    <recommendedName>
        <fullName evidence="2">PXA domain-containing protein</fullName>
    </recommendedName>
</protein>
<dbReference type="eggNOG" id="ENOG502RYUQ">
    <property type="taxonomic scope" value="Eukaryota"/>
</dbReference>
<dbReference type="KEGG" id="ncs:NCAS_0B03120"/>
<reference evidence="3 4" key="1">
    <citation type="journal article" date="2011" name="Proc. Natl. Acad. Sci. U.S.A.">
        <title>Evolutionary erosion of yeast sex chromosomes by mating-type switching accidents.</title>
        <authorList>
            <person name="Gordon J.L."/>
            <person name="Armisen D."/>
            <person name="Proux-Wera E."/>
            <person name="Oheigeartaigh S.S."/>
            <person name="Byrne K.P."/>
            <person name="Wolfe K.H."/>
        </authorList>
    </citation>
    <scope>NUCLEOTIDE SEQUENCE [LARGE SCALE GENOMIC DNA]</scope>
    <source>
        <strain evidence="4">ATCC 76901 / BCRC 22586 / CBS 4309 / NBRC 1992 / NRRL Y-12630</strain>
    </source>
</reference>
<evidence type="ECO:0000259" key="2">
    <source>
        <dbReference type="Pfam" id="PF02194"/>
    </source>
</evidence>
<dbReference type="Proteomes" id="UP000001640">
    <property type="component" value="Chromosome 2"/>
</dbReference>
<dbReference type="FunCoup" id="G0VBS0">
    <property type="interactions" value="31"/>
</dbReference>
<feature type="region of interest" description="Disordered" evidence="1">
    <location>
        <begin position="24"/>
        <end position="58"/>
    </location>
</feature>
<dbReference type="GO" id="GO:0071561">
    <property type="term" value="C:nucleus-vacuole junction"/>
    <property type="evidence" value="ECO:0007669"/>
    <property type="project" value="EnsemblFungi"/>
</dbReference>
<accession>G0VBS0</accession>
<dbReference type="InterPro" id="IPR003114">
    <property type="entry name" value="Phox_assoc"/>
</dbReference>
<evidence type="ECO:0000256" key="1">
    <source>
        <dbReference type="SAM" id="MobiDB-lite"/>
    </source>
</evidence>
<gene>
    <name evidence="3" type="primary">NCAS0B03120</name>
    <name evidence="3" type="ordered locus">NCAS_0B03120</name>
</gene>
<reference key="2">
    <citation type="submission" date="2011-08" db="EMBL/GenBank/DDBJ databases">
        <title>Genome sequence of Naumovozyma castellii.</title>
        <authorList>
            <person name="Gordon J.L."/>
            <person name="Armisen D."/>
            <person name="Proux-Wera E."/>
            <person name="OhEigeartaigh S.S."/>
            <person name="Byrne K.P."/>
            <person name="Wolfe K.H."/>
        </authorList>
    </citation>
    <scope>NUCLEOTIDE SEQUENCE</scope>
    <source>
        <strain>Type strain:CBS 4309</strain>
    </source>
</reference>
<name>G0VBS0_NAUCA</name>
<dbReference type="Pfam" id="PF02194">
    <property type="entry name" value="PXA"/>
    <property type="match status" value="1"/>
</dbReference>
<feature type="domain" description="PXA" evidence="2">
    <location>
        <begin position="93"/>
        <end position="181"/>
    </location>
</feature>
<dbReference type="RefSeq" id="XP_003674770.1">
    <property type="nucleotide sequence ID" value="XM_003674722.1"/>
</dbReference>